<dbReference type="Pfam" id="PF03575">
    <property type="entry name" value="Peptidase_S51"/>
    <property type="match status" value="1"/>
</dbReference>
<gene>
    <name evidence="9" type="ORF">GEMMAAP_07095</name>
</gene>
<dbReference type="PANTHER" id="PTHR36175">
    <property type="entry name" value="CYANOPHYCINASE"/>
    <property type="match status" value="1"/>
</dbReference>
<proteinExistence type="inferred from homology"/>
<dbReference type="InterPro" id="IPR011811">
    <property type="entry name" value="Peptidase_S51_cyanophycinase"/>
</dbReference>
<dbReference type="GO" id="GO:0008241">
    <property type="term" value="F:peptidyl-dipeptidase activity"/>
    <property type="evidence" value="ECO:0007669"/>
    <property type="project" value="UniProtKB-EC"/>
</dbReference>
<dbReference type="KEGG" id="gph:GEMMAAP_07095"/>
<dbReference type="InterPro" id="IPR029062">
    <property type="entry name" value="Class_I_gatase-like"/>
</dbReference>
<evidence type="ECO:0000256" key="5">
    <source>
        <dbReference type="ARBA" id="ARBA00015719"/>
    </source>
</evidence>
<evidence type="ECO:0000256" key="1">
    <source>
        <dbReference type="ARBA" id="ARBA00001092"/>
    </source>
</evidence>
<dbReference type="Gene3D" id="3.40.50.880">
    <property type="match status" value="1"/>
</dbReference>
<dbReference type="PANTHER" id="PTHR36175:SF1">
    <property type="entry name" value="CYANOPHYCINASE"/>
    <property type="match status" value="1"/>
</dbReference>
<dbReference type="GO" id="GO:0006508">
    <property type="term" value="P:proteolysis"/>
    <property type="evidence" value="ECO:0007669"/>
    <property type="project" value="UniProtKB-KW"/>
</dbReference>
<evidence type="ECO:0000313" key="9">
    <source>
        <dbReference type="EMBL" id="AMW04675.1"/>
    </source>
</evidence>
<dbReference type="GO" id="GO:0008236">
    <property type="term" value="F:serine-type peptidase activity"/>
    <property type="evidence" value="ECO:0007669"/>
    <property type="project" value="UniProtKB-KW"/>
</dbReference>
<keyword evidence="7" id="KW-0378">Hydrolase</keyword>
<dbReference type="AlphaFoldDB" id="A0A143BJC2"/>
<dbReference type="Proteomes" id="UP000076404">
    <property type="component" value="Chromosome"/>
</dbReference>
<evidence type="ECO:0000256" key="2">
    <source>
        <dbReference type="ARBA" id="ARBA00002039"/>
    </source>
</evidence>
<dbReference type="SUPFAM" id="SSF52317">
    <property type="entry name" value="Class I glutamine amidotransferase-like"/>
    <property type="match status" value="1"/>
</dbReference>
<dbReference type="RefSeq" id="WP_026850424.1">
    <property type="nucleotide sequence ID" value="NZ_CP011454.1"/>
</dbReference>
<dbReference type="CDD" id="cd03145">
    <property type="entry name" value="GAT1_cyanophycinase"/>
    <property type="match status" value="1"/>
</dbReference>
<keyword evidence="10" id="KW-1185">Reference proteome</keyword>
<reference evidence="9 10" key="2">
    <citation type="journal article" date="2016" name="Environ. Microbiol. Rep.">
        <title>Metagenomic evidence for the presence of phototrophic Gemmatimonadetes bacteria in diverse environments.</title>
        <authorList>
            <person name="Zeng Y."/>
            <person name="Baumbach J."/>
            <person name="Barbosa E.G."/>
            <person name="Azevedo V."/>
            <person name="Zhang C."/>
            <person name="Koblizek M."/>
        </authorList>
    </citation>
    <scope>NUCLEOTIDE SEQUENCE [LARGE SCALE GENOMIC DNA]</scope>
    <source>
        <strain evidence="9 10">AP64</strain>
    </source>
</reference>
<sequence length="303" mass="31830">MPRQLITGRLIAAVLLSAVCLYPSVMVQAQSPPASPGTLFIVGGGTQPTSLVQDFVQRAGGPGKARIAVFAMASTVGERSGEAKANDLRAMGVDAQAIWITRAQADEDSVVHLLDRVTGVWFGGGDQNLLIAALRGSKVEWAIRARFNAGAVVGGTSAGAAVISSPMITGEELLRRDTTETWTRIQRGTVQVDSGFSYLTNAIVDQHFLRRKRHNRLLSLVLADAPHLGVGIDEGTALIVEPSGLWRIAGASAALIFDAREATRTSASSPVLGAASVRMHLLPHGATFDPRTGTATLPAAIKP</sequence>
<organism evidence="9 10">
    <name type="scientific">Gemmatimonas phototrophica</name>
    <dbReference type="NCBI Taxonomy" id="1379270"/>
    <lineage>
        <taxon>Bacteria</taxon>
        <taxon>Pseudomonadati</taxon>
        <taxon>Gemmatimonadota</taxon>
        <taxon>Gemmatimonadia</taxon>
        <taxon>Gemmatimonadales</taxon>
        <taxon>Gemmatimonadaceae</taxon>
        <taxon>Gemmatimonas</taxon>
    </lineage>
</organism>
<comment type="function">
    <text evidence="2">Exopeptidase that catalyzes the hydrolytic cleavage of multi-L-arginyl-poly-L-aspartic acid (cyanophycin; a water-insoluble reserve polymer) into aspartate-arginine dipeptides.</text>
</comment>
<dbReference type="OrthoDB" id="9799980at2"/>
<comment type="similarity">
    <text evidence="3">Belongs to the peptidase S51 family.</text>
</comment>
<dbReference type="STRING" id="1379270.GEMMAAP_07095"/>
<keyword evidence="8" id="KW-0720">Serine protease</keyword>
<reference evidence="9 10" key="1">
    <citation type="journal article" date="2014" name="Proc. Natl. Acad. Sci. U.S.A.">
        <title>Functional type 2 photosynthetic reaction centers found in the rare bacterial phylum Gemmatimonadetes.</title>
        <authorList>
            <person name="Zeng Y."/>
            <person name="Feng F."/>
            <person name="Medova H."/>
            <person name="Dean J."/>
            <person name="Koblizek M."/>
        </authorList>
    </citation>
    <scope>NUCLEOTIDE SEQUENCE [LARGE SCALE GENOMIC DNA]</scope>
    <source>
        <strain evidence="9 10">AP64</strain>
    </source>
</reference>
<dbReference type="NCBIfam" id="TIGR02069">
    <property type="entry name" value="cyanophycinase"/>
    <property type="match status" value="1"/>
</dbReference>
<evidence type="ECO:0000256" key="3">
    <source>
        <dbReference type="ARBA" id="ARBA00006534"/>
    </source>
</evidence>
<dbReference type="eggNOG" id="COG4242">
    <property type="taxonomic scope" value="Bacteria"/>
</dbReference>
<protein>
    <recommendedName>
        <fullName evidence="5">Cyanophycinase</fullName>
        <ecNumber evidence="4">3.4.15.6</ecNumber>
    </recommendedName>
</protein>
<keyword evidence="6" id="KW-0645">Protease</keyword>
<accession>A0A143BJC2</accession>
<evidence type="ECO:0000313" key="10">
    <source>
        <dbReference type="Proteomes" id="UP000076404"/>
    </source>
</evidence>
<evidence type="ECO:0000256" key="8">
    <source>
        <dbReference type="ARBA" id="ARBA00022825"/>
    </source>
</evidence>
<dbReference type="EMBL" id="CP011454">
    <property type="protein sequence ID" value="AMW04675.1"/>
    <property type="molecule type" value="Genomic_DNA"/>
</dbReference>
<dbReference type="InterPro" id="IPR005320">
    <property type="entry name" value="Peptidase_S51"/>
</dbReference>
<evidence type="ECO:0000256" key="6">
    <source>
        <dbReference type="ARBA" id="ARBA00022670"/>
    </source>
</evidence>
<evidence type="ECO:0000256" key="7">
    <source>
        <dbReference type="ARBA" id="ARBA00022801"/>
    </source>
</evidence>
<dbReference type="EC" id="3.4.15.6" evidence="4"/>
<comment type="catalytic activity">
    <reaction evidence="1">
        <text>[L-4-(L-arginin-2-N-yl)aspartate](n) + H2O = [L-4-(L-arginin-2-N-yl)aspartate](n-1) + L-4-(L-arginin-2-N-yl)aspartate</text>
        <dbReference type="Rhea" id="RHEA:12845"/>
        <dbReference type="Rhea" id="RHEA-COMP:13728"/>
        <dbReference type="Rhea" id="RHEA-COMP:13734"/>
        <dbReference type="ChEBI" id="CHEBI:15377"/>
        <dbReference type="ChEBI" id="CHEBI:137986"/>
        <dbReference type="ChEBI" id="CHEBI:137991"/>
        <dbReference type="EC" id="3.4.15.6"/>
    </reaction>
</comment>
<name>A0A143BJC2_9BACT</name>
<evidence type="ECO:0000256" key="4">
    <source>
        <dbReference type="ARBA" id="ARBA00013115"/>
    </source>
</evidence>